<dbReference type="EnsemblMetazoa" id="ADIR014109-RA">
    <property type="protein sequence ID" value="ADIR014109-PA"/>
    <property type="gene ID" value="ADIR014109"/>
</dbReference>
<dbReference type="Proteomes" id="UP000075884">
    <property type="component" value="Unassembled WGS sequence"/>
</dbReference>
<name>A0A182NW23_9DIPT</name>
<dbReference type="VEuPathDB" id="VectorBase:ADIR014109"/>
<accession>A0A182NW23</accession>
<evidence type="ECO:0000313" key="2">
    <source>
        <dbReference type="Proteomes" id="UP000075884"/>
    </source>
</evidence>
<protein>
    <submittedName>
        <fullName evidence="1">Uncharacterized protein</fullName>
    </submittedName>
</protein>
<keyword evidence="2" id="KW-1185">Reference proteome</keyword>
<sequence length="80" mass="8989">VCVCVCVVQKSPKRFLVSRQCCWLTLWNAGSENQIALHEAHRSLKNYANPRSFAKLTCLSGAVFSIKRGWRSTRHSPGVV</sequence>
<proteinExistence type="predicted"/>
<organism evidence="1 2">
    <name type="scientific">Anopheles dirus</name>
    <dbReference type="NCBI Taxonomy" id="7168"/>
    <lineage>
        <taxon>Eukaryota</taxon>
        <taxon>Metazoa</taxon>
        <taxon>Ecdysozoa</taxon>
        <taxon>Arthropoda</taxon>
        <taxon>Hexapoda</taxon>
        <taxon>Insecta</taxon>
        <taxon>Pterygota</taxon>
        <taxon>Neoptera</taxon>
        <taxon>Endopterygota</taxon>
        <taxon>Diptera</taxon>
        <taxon>Nematocera</taxon>
        <taxon>Culicoidea</taxon>
        <taxon>Culicidae</taxon>
        <taxon>Anophelinae</taxon>
        <taxon>Anopheles</taxon>
    </lineage>
</organism>
<dbReference type="AlphaFoldDB" id="A0A182NW23"/>
<reference evidence="1" key="2">
    <citation type="submission" date="2020-05" db="UniProtKB">
        <authorList>
            <consortium name="EnsemblMetazoa"/>
        </authorList>
    </citation>
    <scope>IDENTIFICATION</scope>
    <source>
        <strain evidence="1">WRAIR2</strain>
    </source>
</reference>
<reference evidence="2" key="1">
    <citation type="submission" date="2013-03" db="EMBL/GenBank/DDBJ databases">
        <title>The Genome Sequence of Anopheles dirus WRAIR2.</title>
        <authorList>
            <consortium name="The Broad Institute Genomics Platform"/>
            <person name="Neafsey D.E."/>
            <person name="Walton C."/>
            <person name="Walker B."/>
            <person name="Young S.K."/>
            <person name="Zeng Q."/>
            <person name="Gargeya S."/>
            <person name="Fitzgerald M."/>
            <person name="Haas B."/>
            <person name="Abouelleil A."/>
            <person name="Allen A.W."/>
            <person name="Alvarado L."/>
            <person name="Arachchi H.M."/>
            <person name="Berlin A.M."/>
            <person name="Chapman S.B."/>
            <person name="Gainer-Dewar J."/>
            <person name="Goldberg J."/>
            <person name="Griggs A."/>
            <person name="Gujja S."/>
            <person name="Hansen M."/>
            <person name="Howarth C."/>
            <person name="Imamovic A."/>
            <person name="Ireland A."/>
            <person name="Larimer J."/>
            <person name="McCowan C."/>
            <person name="Murphy C."/>
            <person name="Pearson M."/>
            <person name="Poon T.W."/>
            <person name="Priest M."/>
            <person name="Roberts A."/>
            <person name="Saif S."/>
            <person name="Shea T."/>
            <person name="Sisk P."/>
            <person name="Sykes S."/>
            <person name="Wortman J."/>
            <person name="Nusbaum C."/>
            <person name="Birren B."/>
        </authorList>
    </citation>
    <scope>NUCLEOTIDE SEQUENCE [LARGE SCALE GENOMIC DNA]</scope>
    <source>
        <strain evidence="2">WRAIR2</strain>
    </source>
</reference>
<evidence type="ECO:0000313" key="1">
    <source>
        <dbReference type="EnsemblMetazoa" id="ADIR014109-PA"/>
    </source>
</evidence>